<protein>
    <submittedName>
        <fullName evidence="1">Uncharacterized protein</fullName>
    </submittedName>
</protein>
<gene>
    <name evidence="1" type="ORF">PVAP13_3NG042990</name>
</gene>
<reference evidence="1" key="1">
    <citation type="submission" date="2020-05" db="EMBL/GenBank/DDBJ databases">
        <title>WGS assembly of Panicum virgatum.</title>
        <authorList>
            <person name="Lovell J.T."/>
            <person name="Jenkins J."/>
            <person name="Shu S."/>
            <person name="Juenger T.E."/>
            <person name="Schmutz J."/>
        </authorList>
    </citation>
    <scope>NUCLEOTIDE SEQUENCE</scope>
    <source>
        <strain evidence="1">AP13</strain>
    </source>
</reference>
<proteinExistence type="predicted"/>
<dbReference type="AlphaFoldDB" id="A0A8T0U0Y9"/>
<dbReference type="EMBL" id="CM029042">
    <property type="protein sequence ID" value="KAG2615688.1"/>
    <property type="molecule type" value="Genomic_DNA"/>
</dbReference>
<evidence type="ECO:0000313" key="1">
    <source>
        <dbReference type="EMBL" id="KAG2615688.1"/>
    </source>
</evidence>
<evidence type="ECO:0000313" key="2">
    <source>
        <dbReference type="Proteomes" id="UP000823388"/>
    </source>
</evidence>
<keyword evidence="2" id="KW-1185">Reference proteome</keyword>
<accession>A0A8T0U0Y9</accession>
<comment type="caution">
    <text evidence="1">The sequence shown here is derived from an EMBL/GenBank/DDBJ whole genome shotgun (WGS) entry which is preliminary data.</text>
</comment>
<name>A0A8T0U0Y9_PANVG</name>
<organism evidence="1 2">
    <name type="scientific">Panicum virgatum</name>
    <name type="common">Blackwell switchgrass</name>
    <dbReference type="NCBI Taxonomy" id="38727"/>
    <lineage>
        <taxon>Eukaryota</taxon>
        <taxon>Viridiplantae</taxon>
        <taxon>Streptophyta</taxon>
        <taxon>Embryophyta</taxon>
        <taxon>Tracheophyta</taxon>
        <taxon>Spermatophyta</taxon>
        <taxon>Magnoliopsida</taxon>
        <taxon>Liliopsida</taxon>
        <taxon>Poales</taxon>
        <taxon>Poaceae</taxon>
        <taxon>PACMAD clade</taxon>
        <taxon>Panicoideae</taxon>
        <taxon>Panicodae</taxon>
        <taxon>Paniceae</taxon>
        <taxon>Panicinae</taxon>
        <taxon>Panicum</taxon>
        <taxon>Panicum sect. Hiantes</taxon>
    </lineage>
</organism>
<sequence length="179" mass="20692">MVAVLTLRRVPRPGSDVCQYKKSIEMLSVDLYEKYIICVIFSLLALGLRGASVSDTQDDLQCQDAYVCLSFITNVSILLAHAYHDTSIWRGLPTMLGKGRQLLMHHHRRNLPVNIIRRHWRNAMTIYRNGDNLRARVSRCKDQIPKRRNMGHYIQIISSTNMGHYKPARIREMPPAFSE</sequence>
<dbReference type="Proteomes" id="UP000823388">
    <property type="component" value="Chromosome 3N"/>
</dbReference>